<gene>
    <name evidence="1" type="ORF">KL86DES1_10911</name>
</gene>
<accession>A0A212L1D1</accession>
<name>A0A212L1D1_9BACT</name>
<dbReference type="AlphaFoldDB" id="A0A212L1D1"/>
<sequence length="183" mass="20802">MGKKFWDYLEKWRGLFPRRRTLRWRDGWIENGYCCDCRYCCGPQDSNEPYPMALLPRQIHAGIEKDFYMLNADTAYMDGRGCKSCSPEGCGLPREGRPVACGLFPFALINGSLYAYKTCPAILFTPLAQLAPLGREAARWLTGFSHEELRHLSLNLEPAVLAEKYISLGIQVFDAKGVNLQLR</sequence>
<proteinExistence type="predicted"/>
<protein>
    <submittedName>
        <fullName evidence="1">Uncharacterized protein</fullName>
    </submittedName>
</protein>
<organism evidence="1">
    <name type="scientific">uncultured Desulfovibrio sp</name>
    <dbReference type="NCBI Taxonomy" id="167968"/>
    <lineage>
        <taxon>Bacteria</taxon>
        <taxon>Pseudomonadati</taxon>
        <taxon>Thermodesulfobacteriota</taxon>
        <taxon>Desulfovibrionia</taxon>
        <taxon>Desulfovibrionales</taxon>
        <taxon>Desulfovibrionaceae</taxon>
        <taxon>Desulfovibrio</taxon>
        <taxon>environmental samples</taxon>
    </lineage>
</organism>
<dbReference type="EMBL" id="FMJC01000001">
    <property type="protein sequence ID" value="SCM71179.1"/>
    <property type="molecule type" value="Genomic_DNA"/>
</dbReference>
<reference evidence="1" key="1">
    <citation type="submission" date="2016-08" db="EMBL/GenBank/DDBJ databases">
        <authorList>
            <person name="Seilhamer J.J."/>
        </authorList>
    </citation>
    <scope>NUCLEOTIDE SEQUENCE</scope>
    <source>
        <strain evidence="1">86-1</strain>
    </source>
</reference>
<dbReference type="RefSeq" id="WP_179979674.1">
    <property type="nucleotide sequence ID" value="NZ_LT608333.1"/>
</dbReference>
<evidence type="ECO:0000313" key="1">
    <source>
        <dbReference type="EMBL" id="SCM71179.1"/>
    </source>
</evidence>